<keyword evidence="9" id="KW-1185">Reference proteome</keyword>
<reference evidence="8 9" key="1">
    <citation type="submission" date="2023-11" db="EMBL/GenBank/DDBJ databases">
        <title>Actinomadura monticuli sp. nov., isolated from volcanic ash.</title>
        <authorList>
            <person name="Lee S.D."/>
            <person name="Yang H."/>
            <person name="Kim I.S."/>
        </authorList>
    </citation>
    <scope>NUCLEOTIDE SEQUENCE [LARGE SCALE GENOMIC DNA]</scope>
    <source>
        <strain evidence="8 9">DSM 45346</strain>
    </source>
</reference>
<keyword evidence="3 6" id="KW-0812">Transmembrane</keyword>
<keyword evidence="4 6" id="KW-1133">Transmembrane helix</keyword>
<feature type="transmembrane region" description="Helical" evidence="6">
    <location>
        <begin position="232"/>
        <end position="261"/>
    </location>
</feature>
<evidence type="ECO:0000256" key="4">
    <source>
        <dbReference type="ARBA" id="ARBA00022989"/>
    </source>
</evidence>
<gene>
    <name evidence="8" type="ORF">SM436_11345</name>
</gene>
<dbReference type="Pfam" id="PF02687">
    <property type="entry name" value="FtsX"/>
    <property type="match status" value="1"/>
</dbReference>
<comment type="caution">
    <text evidence="8">The sequence shown here is derived from an EMBL/GenBank/DDBJ whole genome shotgun (WGS) entry which is preliminary data.</text>
</comment>
<feature type="transmembrane region" description="Helical" evidence="6">
    <location>
        <begin position="409"/>
        <end position="431"/>
    </location>
</feature>
<organism evidence="8 9">
    <name type="scientific">Actinomadura chokoriensis</name>
    <dbReference type="NCBI Taxonomy" id="454156"/>
    <lineage>
        <taxon>Bacteria</taxon>
        <taxon>Bacillati</taxon>
        <taxon>Actinomycetota</taxon>
        <taxon>Actinomycetes</taxon>
        <taxon>Streptosporangiales</taxon>
        <taxon>Thermomonosporaceae</taxon>
        <taxon>Actinomadura</taxon>
    </lineage>
</organism>
<dbReference type="InterPro" id="IPR038766">
    <property type="entry name" value="Membrane_comp_ABC_pdt"/>
</dbReference>
<evidence type="ECO:0000313" key="8">
    <source>
        <dbReference type="EMBL" id="MFA1554281.1"/>
    </source>
</evidence>
<feature type="transmembrane region" description="Helical" evidence="6">
    <location>
        <begin position="282"/>
        <end position="309"/>
    </location>
</feature>
<feature type="transmembrane region" description="Helical" evidence="6">
    <location>
        <begin position="729"/>
        <end position="758"/>
    </location>
</feature>
<evidence type="ECO:0000256" key="3">
    <source>
        <dbReference type="ARBA" id="ARBA00022692"/>
    </source>
</evidence>
<name>A0ABV4QV13_9ACTN</name>
<feature type="transmembrane region" description="Helical" evidence="6">
    <location>
        <begin position="378"/>
        <end position="397"/>
    </location>
</feature>
<evidence type="ECO:0000256" key="2">
    <source>
        <dbReference type="ARBA" id="ARBA00022475"/>
    </source>
</evidence>
<proteinExistence type="predicted"/>
<feature type="transmembrane region" description="Helical" evidence="6">
    <location>
        <begin position="38"/>
        <end position="58"/>
    </location>
</feature>
<evidence type="ECO:0000259" key="7">
    <source>
        <dbReference type="Pfam" id="PF02687"/>
    </source>
</evidence>
<feature type="transmembrane region" description="Helical" evidence="6">
    <location>
        <begin position="452"/>
        <end position="475"/>
    </location>
</feature>
<evidence type="ECO:0000256" key="1">
    <source>
        <dbReference type="ARBA" id="ARBA00004651"/>
    </source>
</evidence>
<dbReference type="RefSeq" id="WP_371940672.1">
    <property type="nucleotide sequence ID" value="NZ_JAXCEH010000005.1"/>
</dbReference>
<sequence>MSALAPPRPEAGRPGLPARRALVRWSWRLLRREWHSQAVVTVLLVVTMIAAVCGAATIDNLPPPADPRLGTADTVMTLNGKDPQAVASDLAKIRASPKKAEVIGHSSEKAPGIATPVDYRSQRLNGPFAGALLAIRKGRYPARAGEAAVTDGVAQLLGLRLGGTISLDGHARTIVGIAENPSFLDDQFVLVDPASTQPQSLSVLTKGQTGPGDLGLTTADPMVSGVGDDNDAVVLATLVLGGATILLLLVAFVASAAFAVLAHRRLRQLGMLAAIGATDRQVRLVMTATGLLTGVLAAVLGTIGGLALWPLVAPRMESTVGHRIALSHVPWTLIGVLLVLATVTSTGAAWWPARSVSRVPVTLALAERPPVRPSARRSALLAAALFTAGVGVLAWAGKTHPWPAAGATLLTALAILFAAPGAVRGLAMAGARAPIAVRLALRDLARHQARSGAAVAAISLALGLPAVLVIVLTGLQSTPKTGNLGDRQMMVQLSGEDEDNQVQTHTSAELAALADHVNQLVPGATVIPLDKAVSSEMPQHAGPDGAQSRMTVSVGVPINAEASRDVSTYVASPHLYRLLGVDPARIGPATDIVTTRPGRLVIPPDSQDPDISRIHGPAYTSMPTTLITAAALTRHGWTTIRAGWFVQSDRPLTQAQKSAARSFAVSNGLTVETRDHQAAVTNTRLCCVTVGFLFALGILAMTVGLIRSEAAADLRTLTATGATRTIRRALAATTAGALALLGVILGVGGACLAMFAIYRHDLSVFGRVPPGYPLTIVLALPLVAVVAGWLLAGREPSAIARRQEA</sequence>
<dbReference type="EMBL" id="JAXCEH010000005">
    <property type="protein sequence ID" value="MFA1554281.1"/>
    <property type="molecule type" value="Genomic_DNA"/>
</dbReference>
<protein>
    <submittedName>
        <fullName evidence="8">FtsX-like permease family protein</fullName>
    </submittedName>
</protein>
<dbReference type="PANTHER" id="PTHR30287:SF1">
    <property type="entry name" value="INNER MEMBRANE PROTEIN"/>
    <property type="match status" value="1"/>
</dbReference>
<evidence type="ECO:0000256" key="5">
    <source>
        <dbReference type="ARBA" id="ARBA00023136"/>
    </source>
</evidence>
<comment type="subcellular location">
    <subcellularLocation>
        <location evidence="1">Cell membrane</location>
        <topology evidence="1">Multi-pass membrane protein</topology>
    </subcellularLocation>
</comment>
<accession>A0ABV4QV13</accession>
<feature type="transmembrane region" description="Helical" evidence="6">
    <location>
        <begin position="688"/>
        <end position="708"/>
    </location>
</feature>
<feature type="transmembrane region" description="Helical" evidence="6">
    <location>
        <begin position="770"/>
        <end position="792"/>
    </location>
</feature>
<evidence type="ECO:0000256" key="6">
    <source>
        <dbReference type="SAM" id="Phobius"/>
    </source>
</evidence>
<feature type="transmembrane region" description="Helical" evidence="6">
    <location>
        <begin position="329"/>
        <end position="351"/>
    </location>
</feature>
<evidence type="ECO:0000313" key="9">
    <source>
        <dbReference type="Proteomes" id="UP001569904"/>
    </source>
</evidence>
<keyword evidence="2" id="KW-1003">Cell membrane</keyword>
<dbReference type="PANTHER" id="PTHR30287">
    <property type="entry name" value="MEMBRANE COMPONENT OF PREDICTED ABC SUPERFAMILY METABOLITE UPTAKE TRANSPORTER"/>
    <property type="match status" value="1"/>
</dbReference>
<keyword evidence="5 6" id="KW-0472">Membrane</keyword>
<feature type="domain" description="ABC3 transporter permease C-terminal" evidence="7">
    <location>
        <begin position="243"/>
        <end position="355"/>
    </location>
</feature>
<dbReference type="Proteomes" id="UP001569904">
    <property type="component" value="Unassembled WGS sequence"/>
</dbReference>
<dbReference type="InterPro" id="IPR003838">
    <property type="entry name" value="ABC3_permease_C"/>
</dbReference>